<protein>
    <recommendedName>
        <fullName evidence="3">DUF559 domain-containing protein</fullName>
    </recommendedName>
</protein>
<accession>A0A2T7T5Z8</accession>
<evidence type="ECO:0008006" key="3">
    <source>
        <dbReference type="Google" id="ProtNLM"/>
    </source>
</evidence>
<keyword evidence="2" id="KW-1185">Reference proteome</keyword>
<dbReference type="RefSeq" id="WP_030355060.1">
    <property type="nucleotide sequence ID" value="NZ_AZSP01000193.1"/>
</dbReference>
<reference evidence="1 2" key="1">
    <citation type="submission" date="2013-12" db="EMBL/GenBank/DDBJ databases">
        <title>Annotated genome of Streptomyces scopuliridis.</title>
        <authorList>
            <person name="Olson J.B."/>
        </authorList>
    </citation>
    <scope>NUCLEOTIDE SEQUENCE [LARGE SCALE GENOMIC DNA]</scope>
    <source>
        <strain evidence="1 2">RB72</strain>
    </source>
</reference>
<organism evidence="1 2">
    <name type="scientific">Streptomyces scopuliridis RB72</name>
    <dbReference type="NCBI Taxonomy" id="1440053"/>
    <lineage>
        <taxon>Bacteria</taxon>
        <taxon>Bacillati</taxon>
        <taxon>Actinomycetota</taxon>
        <taxon>Actinomycetes</taxon>
        <taxon>Kitasatosporales</taxon>
        <taxon>Streptomycetaceae</taxon>
        <taxon>Streptomyces</taxon>
    </lineage>
</organism>
<comment type="caution">
    <text evidence="1">The sequence shown here is derived from an EMBL/GenBank/DDBJ whole genome shotgun (WGS) entry which is preliminary data.</text>
</comment>
<evidence type="ECO:0000313" key="2">
    <source>
        <dbReference type="Proteomes" id="UP000245992"/>
    </source>
</evidence>
<dbReference type="OrthoDB" id="4870610at2"/>
<gene>
    <name evidence="1" type="ORF">Y717_29945</name>
</gene>
<evidence type="ECO:0000313" key="1">
    <source>
        <dbReference type="EMBL" id="PVE10528.1"/>
    </source>
</evidence>
<proteinExistence type="predicted"/>
<dbReference type="Proteomes" id="UP000245992">
    <property type="component" value="Unassembled WGS sequence"/>
</dbReference>
<dbReference type="EMBL" id="AZSP01000193">
    <property type="protein sequence ID" value="PVE10528.1"/>
    <property type="molecule type" value="Genomic_DNA"/>
</dbReference>
<dbReference type="STRING" id="1440053.GCA_000718095_06127"/>
<dbReference type="AlphaFoldDB" id="A0A2T7T5Z8"/>
<name>A0A2T7T5Z8_9ACTN</name>
<sequence length="327" mass="35624">MPRTTAADAAIAQLSRTQRRLATTRQLRATGLAASTTNARCAPSGPWQRPLPGVVLIQTGAPDLRQRLLAAVLYADTETIALSGTKAVLTGEAALALYGVRDAGTDRADVLVAARRGLRDRSYVHLRRTSRWPPTLLVDGIPCVRPVRAASDFAAREPSPERIRAILATTVQRCSCHPEDLRAELHASHALRNPAVRTALDELRAGVRSIAEAQARTTLRTAGLPDALWNPALFTPTGTFLARPDAYWPFAGVALEVDSEEYHLGATEYRTTLRRRLLLESHGINVTSAAPALIRDHPDELVAAIRTKLHLAKSRPNPPNIIIRPYL</sequence>